<dbReference type="CDD" id="cd00167">
    <property type="entry name" value="SANT"/>
    <property type="match status" value="2"/>
</dbReference>
<dbReference type="InterPro" id="IPR001005">
    <property type="entry name" value="SANT/Myb"/>
</dbReference>
<evidence type="ECO:0000313" key="23">
    <source>
        <dbReference type="EMBL" id="KAJ8461511.1"/>
    </source>
</evidence>
<evidence type="ECO:0000256" key="1">
    <source>
        <dbReference type="ARBA" id="ARBA00004123"/>
    </source>
</evidence>
<proteinExistence type="inferred from homology"/>
<dbReference type="GO" id="GO:0007018">
    <property type="term" value="P:microtubule-based movement"/>
    <property type="evidence" value="ECO:0007669"/>
    <property type="project" value="InterPro"/>
</dbReference>
<evidence type="ECO:0000256" key="3">
    <source>
        <dbReference type="ARBA" id="ARBA00022490"/>
    </source>
</evidence>
<evidence type="ECO:0000256" key="9">
    <source>
        <dbReference type="ARBA" id="ARBA00023125"/>
    </source>
</evidence>
<comment type="similarity">
    <text evidence="14">Belongs to the TRAFAC class myosin-kinesin ATPase superfamily. Kinesin family. KIN-5/BimC subfamily.</text>
</comment>
<keyword evidence="18" id="KW-0175">Coiled coil</keyword>
<evidence type="ECO:0000256" key="14">
    <source>
        <dbReference type="ARBA" id="ARBA00034704"/>
    </source>
</evidence>
<keyword evidence="24" id="KW-1185">Reference proteome</keyword>
<evidence type="ECO:0000256" key="19">
    <source>
        <dbReference type="SAM" id="MobiDB-lite"/>
    </source>
</evidence>
<dbReference type="PROSITE" id="PS51294">
    <property type="entry name" value="HTH_MYB"/>
    <property type="match status" value="2"/>
</dbReference>
<comment type="function">
    <text evidence="16">Transcription factor.</text>
</comment>
<evidence type="ECO:0000256" key="2">
    <source>
        <dbReference type="ARBA" id="ARBA00004186"/>
    </source>
</evidence>
<feature type="region of interest" description="Disordered" evidence="19">
    <location>
        <begin position="1051"/>
        <end position="1115"/>
    </location>
</feature>
<dbReference type="FunFam" id="1.10.10.60:FF:000259">
    <property type="entry name" value="MYB transcription factor"/>
    <property type="match status" value="1"/>
</dbReference>
<feature type="domain" description="Myb-like" evidence="21">
    <location>
        <begin position="1108"/>
        <end position="1160"/>
    </location>
</feature>
<organism evidence="23 24">
    <name type="scientific">Ensete ventricosum</name>
    <name type="common">Abyssinian banana</name>
    <name type="synonym">Musa ensete</name>
    <dbReference type="NCBI Taxonomy" id="4639"/>
    <lineage>
        <taxon>Eukaryota</taxon>
        <taxon>Viridiplantae</taxon>
        <taxon>Streptophyta</taxon>
        <taxon>Embryophyta</taxon>
        <taxon>Tracheophyta</taxon>
        <taxon>Spermatophyta</taxon>
        <taxon>Magnoliopsida</taxon>
        <taxon>Liliopsida</taxon>
        <taxon>Zingiberales</taxon>
        <taxon>Musaceae</taxon>
        <taxon>Ensete</taxon>
    </lineage>
</organism>
<keyword evidence="6 17" id="KW-0547">Nucleotide-binding</keyword>
<feature type="domain" description="HTH myb-type" evidence="22">
    <location>
        <begin position="1161"/>
        <end position="1215"/>
    </location>
</feature>
<keyword evidence="9" id="KW-0238">DNA-binding</keyword>
<evidence type="ECO:0000256" key="16">
    <source>
        <dbReference type="ARBA" id="ARBA00057804"/>
    </source>
</evidence>
<keyword evidence="4" id="KW-0493">Microtubule</keyword>
<dbReference type="GO" id="GO:0090307">
    <property type="term" value="P:mitotic spindle assembly"/>
    <property type="evidence" value="ECO:0007669"/>
    <property type="project" value="TreeGrafter"/>
</dbReference>
<dbReference type="InterPro" id="IPR019821">
    <property type="entry name" value="Kinesin_motor_CS"/>
</dbReference>
<evidence type="ECO:0000256" key="17">
    <source>
        <dbReference type="PROSITE-ProRule" id="PRU00283"/>
    </source>
</evidence>
<dbReference type="Proteomes" id="UP001222027">
    <property type="component" value="Unassembled WGS sequence"/>
</dbReference>
<dbReference type="Pfam" id="PF00249">
    <property type="entry name" value="Myb_DNA-binding"/>
    <property type="match status" value="2"/>
</dbReference>
<keyword evidence="3" id="KW-0963">Cytoplasm</keyword>
<comment type="caution">
    <text evidence="23">The sequence shown here is derived from an EMBL/GenBank/DDBJ whole genome shotgun (WGS) entry which is preliminary data.</text>
</comment>
<keyword evidence="5" id="KW-0677">Repeat</keyword>
<feature type="binding site" evidence="17">
    <location>
        <begin position="180"/>
        <end position="187"/>
    </location>
    <ligand>
        <name>ATP</name>
        <dbReference type="ChEBI" id="CHEBI:30616"/>
    </ligand>
</feature>
<feature type="domain" description="Myb-like" evidence="21">
    <location>
        <begin position="1161"/>
        <end position="1211"/>
    </location>
</feature>
<dbReference type="GO" id="GO:0005524">
    <property type="term" value="F:ATP binding"/>
    <property type="evidence" value="ECO:0007669"/>
    <property type="project" value="UniProtKB-UniRule"/>
</dbReference>
<accession>A0AAV8P4A2</accession>
<feature type="compositionally biased region" description="Basic and acidic residues" evidence="19">
    <location>
        <begin position="1051"/>
        <end position="1089"/>
    </location>
</feature>
<evidence type="ECO:0000256" key="18">
    <source>
        <dbReference type="SAM" id="Coils"/>
    </source>
</evidence>
<evidence type="ECO:0000256" key="13">
    <source>
        <dbReference type="ARBA" id="ARBA00023242"/>
    </source>
</evidence>
<dbReference type="InterPro" id="IPR047149">
    <property type="entry name" value="KIF11-like"/>
</dbReference>
<dbReference type="GO" id="GO:0005634">
    <property type="term" value="C:nucleus"/>
    <property type="evidence" value="ECO:0007669"/>
    <property type="project" value="UniProtKB-SubCell"/>
</dbReference>
<feature type="region of interest" description="Disordered" evidence="19">
    <location>
        <begin position="1207"/>
        <end position="1247"/>
    </location>
</feature>
<keyword evidence="7 17" id="KW-0067">ATP-binding</keyword>
<dbReference type="FunFam" id="1.10.10.60:FF:000011">
    <property type="entry name" value="Myb transcription factor"/>
    <property type="match status" value="1"/>
</dbReference>
<dbReference type="InterPro" id="IPR017930">
    <property type="entry name" value="Myb_dom"/>
</dbReference>
<keyword evidence="12" id="KW-0206">Cytoskeleton</keyword>
<dbReference type="FunFam" id="3.40.850.10:FF:000019">
    <property type="entry name" value="Kinesin-like protein KIN-5D"/>
    <property type="match status" value="1"/>
</dbReference>
<dbReference type="PANTHER" id="PTHR47970">
    <property type="entry name" value="KINESIN-LIKE PROTEIN KIF11"/>
    <property type="match status" value="1"/>
</dbReference>
<dbReference type="CDD" id="cd01364">
    <property type="entry name" value="KISc_BimC_Eg5"/>
    <property type="match status" value="1"/>
</dbReference>
<comment type="function">
    <text evidence="15">Responsible for microtubule translocation. May be important for the organization of phragmoplast-specific arrays of microtubules. Plays an essential role in stabilizing the mitotic spindle. Required during mitotic cytokinesis.</text>
</comment>
<feature type="compositionally biased region" description="Polar residues" evidence="19">
    <location>
        <begin position="20"/>
        <end position="29"/>
    </location>
</feature>
<evidence type="ECO:0000256" key="4">
    <source>
        <dbReference type="ARBA" id="ARBA00022701"/>
    </source>
</evidence>
<evidence type="ECO:0000313" key="24">
    <source>
        <dbReference type="Proteomes" id="UP001222027"/>
    </source>
</evidence>
<evidence type="ECO:0000256" key="6">
    <source>
        <dbReference type="ARBA" id="ARBA00022741"/>
    </source>
</evidence>
<dbReference type="SMART" id="SM00717">
    <property type="entry name" value="SANT"/>
    <property type="match status" value="2"/>
</dbReference>
<dbReference type="SMART" id="SM00129">
    <property type="entry name" value="KISc"/>
    <property type="match status" value="1"/>
</dbReference>
<dbReference type="InterPro" id="IPR047241">
    <property type="entry name" value="KIF11-like_kin_motor_dom"/>
</dbReference>
<reference evidence="23 24" key="1">
    <citation type="submission" date="2022-12" db="EMBL/GenBank/DDBJ databases">
        <title>Chromosome-scale assembly of the Ensete ventricosum genome.</title>
        <authorList>
            <person name="Dussert Y."/>
            <person name="Stocks J."/>
            <person name="Wendawek A."/>
            <person name="Woldeyes F."/>
            <person name="Nichols R.A."/>
            <person name="Borrell J.S."/>
        </authorList>
    </citation>
    <scope>NUCLEOTIDE SEQUENCE [LARGE SCALE GENOMIC DNA]</scope>
    <source>
        <strain evidence="24">cv. Maze</strain>
        <tissue evidence="23">Seeds</tissue>
    </source>
</reference>
<feature type="coiled-coil region" evidence="18">
    <location>
        <begin position="503"/>
        <end position="544"/>
    </location>
</feature>
<dbReference type="PROSITE" id="PS50090">
    <property type="entry name" value="MYB_LIKE"/>
    <property type="match status" value="2"/>
</dbReference>
<comment type="subcellular location">
    <subcellularLocation>
        <location evidence="2">Cytoplasm</location>
        <location evidence="2">Cytoskeleton</location>
        <location evidence="2">Spindle</location>
    </subcellularLocation>
    <subcellularLocation>
        <location evidence="1">Nucleus</location>
    </subcellularLocation>
</comment>
<dbReference type="GO" id="GO:0008574">
    <property type="term" value="F:plus-end-directed microtubule motor activity"/>
    <property type="evidence" value="ECO:0007669"/>
    <property type="project" value="TreeGrafter"/>
</dbReference>
<feature type="region of interest" description="Disordered" evidence="19">
    <location>
        <begin position="1"/>
        <end position="33"/>
    </location>
</feature>
<dbReference type="Pfam" id="PF00225">
    <property type="entry name" value="Kinesin"/>
    <property type="match status" value="1"/>
</dbReference>
<evidence type="ECO:0000259" key="22">
    <source>
        <dbReference type="PROSITE" id="PS51294"/>
    </source>
</evidence>
<protein>
    <recommendedName>
        <fullName evidence="25">Kinesin motor domain-containing protein</fullName>
    </recommendedName>
</protein>
<dbReference type="Gene3D" id="3.40.850.10">
    <property type="entry name" value="Kinesin motor domain"/>
    <property type="match status" value="1"/>
</dbReference>
<keyword evidence="10" id="KW-0804">Transcription</keyword>
<evidence type="ECO:0000256" key="12">
    <source>
        <dbReference type="ARBA" id="ARBA00023212"/>
    </source>
</evidence>
<dbReference type="PRINTS" id="PR00380">
    <property type="entry name" value="KINESINHEAVY"/>
</dbReference>
<evidence type="ECO:0000256" key="8">
    <source>
        <dbReference type="ARBA" id="ARBA00023015"/>
    </source>
</evidence>
<dbReference type="SUPFAM" id="SSF46689">
    <property type="entry name" value="Homeodomain-like"/>
    <property type="match status" value="1"/>
</dbReference>
<dbReference type="GO" id="GO:0006355">
    <property type="term" value="P:regulation of DNA-templated transcription"/>
    <property type="evidence" value="ECO:0007669"/>
    <property type="project" value="UniProtKB-ARBA"/>
</dbReference>
<dbReference type="GO" id="GO:0008017">
    <property type="term" value="F:microtubule binding"/>
    <property type="evidence" value="ECO:0007669"/>
    <property type="project" value="InterPro"/>
</dbReference>
<keyword evidence="8" id="KW-0805">Transcription regulation</keyword>
<sequence>MVFSWPVARSRDRSARSHSPVSSTAQISGDQDCGEERFSAAGIMSVTPNRRFGFPLPPTPSPFLTPRPEKRQLDLRWADGGPTSNRHDKDKEVNVQVVLRCRPLNDEEQRLNAQKVISFNEQKNEVTVIQGMMNKQVDKTFTFDKVFGPKTQQGMTYVHAVAPLVNDVLEGFNCTVFAYGQTGTGKTYTMEGSTKPKGQHLSVDAGVIPRAVRHIFDSLDGRKADYSMKVTFLELYNEEITDLLATEEQTRLAEDRQRRQISLMEDGKGGAVIRGLEEVAVYSVDEIYSLLERGSAKRRTADTLLNKQSSRSHSVFSITIHVKEATIGNDELIKCGRLNLVDLAGSENIFRSGAREGRAREAGEVNKSLLTLGRVITSLAEHSSHIPYRDSKLTRLLRESLGGRAKTCIIATISPSAHSLEETLNTLDYACRAKRIKNKPEANKKFSKSVLLKDLFLEIEKLKQDVRAAREKNGIYIPQERFLQDEVEKKATHEKIDVLEFDLDHARKQADRFQELYHAEQERNLDLENKLKECKANLEENKKAYLESQEVLMRSNLMLKERECIISNLLDSENTILTRAKVLRSDLESASEDMSLLFDKIERQSQIEAKNHGLVVDFGSELDQSLKTLHKMVIGSICENHESLKYMEEYVSSFVAAKCEAAKCLDLKHERLKSIYSSGILHMKELAGVLQHKAFSDLEETRSTMFAQMIAVENFLVTAASEAEQVLHDIQISLSEQKDLLDFFVQQQEAGLQRNLVSTEAISQTTIHFFHELQRQVSKLLKNLEHDQLEKSRRLVAFEKNFVNLSAREDKEAFEKISLIFTNLMKLKMQMVSEVLANVNDTYAEDNRRQQVEVANMQLTSDNAKKSWINYIERVESQFQEDVASSTKIRTTMDNIFQNCSIKVGQSLHHWKNIQSTIDHMHKDSTAEVDCFVVSRNQEKKNIFEEFTSAISENNVQFDSETSDLQAAAKMSLVLDHKAMVSIESASTRCFHHLKTLQDTHSENVKDIRSLANKYLLSEYTVDNPTSLTPTKRSLNVPSLASIEELRTRLEDPIKHDRRDSKLREAEEKHTINDSDQRPRESSEEEWRRASAYVRNSVMVPPPPEMEATQPRKGPWTEQEDLQLVWFVRLFGERRWDILAKVSGLNRTGKSCRLRWVNYLHPGLRRGRLTPQEERLVLDLHAKWGNRWSRISRRLPGRTDNEIKNYWRTHTRRKAQERNRSSCPSPSSSSVDPGIEKPGGGSVAGSSSLISGLGVTVEVAKGYTMDQIWNEIAASESASGLSFEEEQDCCPPMPCSMWGVDDEDTRMLNPMPPLLAFPPHEF</sequence>
<evidence type="ECO:0000256" key="15">
    <source>
        <dbReference type="ARBA" id="ARBA00046159"/>
    </source>
</evidence>
<feature type="domain" description="Kinesin motor" evidence="20">
    <location>
        <begin position="94"/>
        <end position="436"/>
    </location>
</feature>
<dbReference type="SUPFAM" id="SSF52540">
    <property type="entry name" value="P-loop containing nucleoside triphosphate hydrolases"/>
    <property type="match status" value="1"/>
</dbReference>
<dbReference type="EMBL" id="JAQQAF010000009">
    <property type="protein sequence ID" value="KAJ8461511.1"/>
    <property type="molecule type" value="Genomic_DNA"/>
</dbReference>
<dbReference type="PROSITE" id="PS50067">
    <property type="entry name" value="KINESIN_MOTOR_2"/>
    <property type="match status" value="1"/>
</dbReference>
<dbReference type="GO" id="GO:0043565">
    <property type="term" value="F:sequence-specific DNA binding"/>
    <property type="evidence" value="ECO:0007669"/>
    <property type="project" value="UniProtKB-ARBA"/>
</dbReference>
<evidence type="ECO:0000256" key="7">
    <source>
        <dbReference type="ARBA" id="ARBA00022840"/>
    </source>
</evidence>
<evidence type="ECO:0000256" key="10">
    <source>
        <dbReference type="ARBA" id="ARBA00023163"/>
    </source>
</evidence>
<evidence type="ECO:0000256" key="5">
    <source>
        <dbReference type="ARBA" id="ARBA00022737"/>
    </source>
</evidence>
<dbReference type="InterPro" id="IPR001752">
    <property type="entry name" value="Kinesin_motor_dom"/>
</dbReference>
<evidence type="ECO:0000259" key="21">
    <source>
        <dbReference type="PROSITE" id="PS50090"/>
    </source>
</evidence>
<dbReference type="InterPro" id="IPR036961">
    <property type="entry name" value="Kinesin_motor_dom_sf"/>
</dbReference>
<evidence type="ECO:0008006" key="25">
    <source>
        <dbReference type="Google" id="ProtNLM"/>
    </source>
</evidence>
<gene>
    <name evidence="23" type="ORF">OPV22_034437</name>
</gene>
<dbReference type="PROSITE" id="PS00411">
    <property type="entry name" value="KINESIN_MOTOR_1"/>
    <property type="match status" value="1"/>
</dbReference>
<dbReference type="GO" id="GO:0005876">
    <property type="term" value="C:spindle microtubule"/>
    <property type="evidence" value="ECO:0007669"/>
    <property type="project" value="TreeGrafter"/>
</dbReference>
<feature type="domain" description="HTH myb-type" evidence="22">
    <location>
        <begin position="1112"/>
        <end position="1160"/>
    </location>
</feature>
<evidence type="ECO:0000259" key="20">
    <source>
        <dbReference type="PROSITE" id="PS50067"/>
    </source>
</evidence>
<name>A0AAV8P4A2_ENSVE</name>
<dbReference type="GO" id="GO:0051231">
    <property type="term" value="P:spindle elongation"/>
    <property type="evidence" value="ECO:0007669"/>
    <property type="project" value="TreeGrafter"/>
</dbReference>
<dbReference type="Gene3D" id="1.10.10.60">
    <property type="entry name" value="Homeodomain-like"/>
    <property type="match status" value="2"/>
</dbReference>
<keyword evidence="11 17" id="KW-0505">Motor protein</keyword>
<feature type="compositionally biased region" description="Low complexity" evidence="19">
    <location>
        <begin position="1221"/>
        <end position="1230"/>
    </location>
</feature>
<dbReference type="GO" id="GO:0072686">
    <property type="term" value="C:mitotic spindle"/>
    <property type="evidence" value="ECO:0007669"/>
    <property type="project" value="TreeGrafter"/>
</dbReference>
<dbReference type="InterPro" id="IPR009057">
    <property type="entry name" value="Homeodomain-like_sf"/>
</dbReference>
<evidence type="ECO:0000256" key="11">
    <source>
        <dbReference type="ARBA" id="ARBA00023175"/>
    </source>
</evidence>
<keyword evidence="13" id="KW-0539">Nucleus</keyword>
<dbReference type="PANTHER" id="PTHR47970:SF32">
    <property type="entry name" value="KINESIN-LIKE PROTEIN KIN-5B"/>
    <property type="match status" value="1"/>
</dbReference>
<dbReference type="InterPro" id="IPR027417">
    <property type="entry name" value="P-loop_NTPase"/>
</dbReference>